<feature type="transmembrane region" description="Helical" evidence="10">
    <location>
        <begin position="273"/>
        <end position="290"/>
    </location>
</feature>
<dbReference type="UniPathway" id="UPA00219"/>
<keyword evidence="14" id="KW-1185">Reference proteome</keyword>
<evidence type="ECO:0000256" key="10">
    <source>
        <dbReference type="HAMAP-Rule" id="MF_02078"/>
    </source>
</evidence>
<gene>
    <name evidence="10 12" type="primary">murJ</name>
    <name evidence="13" type="ORF">CC99x_011360</name>
    <name evidence="12" type="ORF">CC99x_01143</name>
</gene>
<evidence type="ECO:0000256" key="8">
    <source>
        <dbReference type="ARBA" id="ARBA00060041"/>
    </source>
</evidence>
<dbReference type="GO" id="GO:0009252">
    <property type="term" value="P:peptidoglycan biosynthetic process"/>
    <property type="evidence" value="ECO:0007669"/>
    <property type="project" value="UniProtKB-UniRule"/>
</dbReference>
<reference evidence="13" key="2">
    <citation type="journal article" date="2016" name="Genome Announc.">
        <title>Draft Genome Sequences of Two Novel Amoeba-Resistant Intranuclear Bacteria, 'Candidatus Berkiella cookevillensis' and 'Candidatus Berkiella aquae'.</title>
        <authorList>
            <person name="Mehari Y.T."/>
            <person name="Arivett B.A."/>
            <person name="Farone A.L."/>
            <person name="Gunderson J.H."/>
            <person name="Farone M.B."/>
        </authorList>
    </citation>
    <scope>NUCLEOTIDE SEQUENCE</scope>
    <source>
        <strain evidence="13">CC99</strain>
    </source>
</reference>
<dbReference type="PRINTS" id="PR01806">
    <property type="entry name" value="VIRFACTRMVIN"/>
</dbReference>
<feature type="transmembrane region" description="Helical" evidence="10">
    <location>
        <begin position="311"/>
        <end position="331"/>
    </location>
</feature>
<dbReference type="STRING" id="437022.CC99x_01143"/>
<feature type="transmembrane region" description="Helical" evidence="10">
    <location>
        <begin position="234"/>
        <end position="261"/>
    </location>
</feature>
<feature type="transmembrane region" description="Helical" evidence="10">
    <location>
        <begin position="29"/>
        <end position="47"/>
    </location>
</feature>
<feature type="transmembrane region" description="Helical" evidence="10">
    <location>
        <begin position="159"/>
        <end position="182"/>
    </location>
</feature>
<dbReference type="PANTHER" id="PTHR47019:SF1">
    <property type="entry name" value="LIPID II FLIPPASE MURJ"/>
    <property type="match status" value="1"/>
</dbReference>
<dbReference type="InterPro" id="IPR051050">
    <property type="entry name" value="Lipid_II_flippase_MurJ/MviN"/>
</dbReference>
<sequence>MSKQLLKSTSTVSAMTFFSRILGFIRDMVVAHMFGASAGLDAFLVAFKIPNFMRRLFAEGAFSQAFVPVLSETVAVKPQPEVQFLIDRVCGCLLLVLTVITILGCVGAPFLITLFAPGFNENPQQFALASEMLRWTFPYLLLISMTAFFSGIQNAHNRFALPAFTPVLLNISMIFAALYLTGFTTDPVIALAWGVLLGGFLQLFFQLPAIYRLGLLPKPKVAFFDPNVKKVLKLMLPALIGASVMQINLLVDTIFASFLPVGSLTWLYYSDRLLEFPVGMFGVALATVVLPHLSKQYANKNDYAFSESIDWAFRVILLIGIPCTIGLILLAKPILSTLFQYGRFTAQDVILTSYSLMALSLGLVGFLVVKIMVSAFYARQNTKLPLKVALVAISCNVIFNFILIGPFQHAGLALASTLSQVVQLSILLYVLIKLKHYMPLKGWLKYAFRLVLANICMVAFLIALSPEADAWLENSGLWRGYQLGILVVGSVVVYGAVLWVVGLRFTHFNMRALSQS</sequence>
<dbReference type="GO" id="GO:0005886">
    <property type="term" value="C:plasma membrane"/>
    <property type="evidence" value="ECO:0007669"/>
    <property type="project" value="UniProtKB-SubCell"/>
</dbReference>
<dbReference type="InterPro" id="IPR004268">
    <property type="entry name" value="MurJ"/>
</dbReference>
<reference evidence="12" key="1">
    <citation type="submission" date="2015-09" db="EMBL/GenBank/DDBJ databases">
        <title>Draft Genome Sequences of Two Novel Amoeba-resistant Intranuclear Bacteria, Candidatus Berkiella cookevillensis and Candidatus Berkiella aquae.</title>
        <authorList>
            <person name="Mehari Y.T."/>
            <person name="Arivett B.A."/>
            <person name="Farone A.L."/>
            <person name="Gunderson J.H."/>
            <person name="Farone M.B."/>
        </authorList>
    </citation>
    <scope>NUCLEOTIDE SEQUENCE [LARGE SCALE GENOMIC DNA]</scope>
    <source>
        <strain evidence="12">CC99</strain>
    </source>
</reference>
<evidence type="ECO:0000313" key="14">
    <source>
        <dbReference type="Proteomes" id="UP000051494"/>
    </source>
</evidence>
<dbReference type="EMBL" id="LKHV01000004">
    <property type="protein sequence ID" value="KRG19144.1"/>
    <property type="molecule type" value="Genomic_DNA"/>
</dbReference>
<dbReference type="RefSeq" id="WP_057624249.1">
    <property type="nucleotide sequence ID" value="NZ_LKHV02000001.1"/>
</dbReference>
<evidence type="ECO:0000256" key="11">
    <source>
        <dbReference type="PIRNR" id="PIRNR002869"/>
    </source>
</evidence>
<dbReference type="Proteomes" id="UP000051494">
    <property type="component" value="Unassembled WGS sequence"/>
</dbReference>
<comment type="pathway">
    <text evidence="10">Cell wall biogenesis; peptidoglycan biosynthesis.</text>
</comment>
<dbReference type="HAMAP" id="MF_02078">
    <property type="entry name" value="MurJ_MviN"/>
    <property type="match status" value="1"/>
</dbReference>
<comment type="subcellular location">
    <subcellularLocation>
        <location evidence="10">Cell inner membrane</location>
        <topology evidence="10">Multi-pass membrane protein</topology>
    </subcellularLocation>
    <subcellularLocation>
        <location evidence="1">Cell membrane</location>
        <topology evidence="1">Multi-pass membrane protein</topology>
    </subcellularLocation>
</comment>
<dbReference type="GO" id="GO:0034204">
    <property type="term" value="P:lipid translocation"/>
    <property type="evidence" value="ECO:0007669"/>
    <property type="project" value="TreeGrafter"/>
</dbReference>
<protein>
    <recommendedName>
        <fullName evidence="10">Probable lipid II flippase MurJ</fullName>
    </recommendedName>
</protein>
<feature type="transmembrane region" description="Helical" evidence="10">
    <location>
        <begin position="410"/>
        <end position="431"/>
    </location>
</feature>
<dbReference type="AlphaFoldDB" id="A0A0Q9YT65"/>
<comment type="function">
    <text evidence="8 10 11">Involved in peptidoglycan biosynthesis. Transports lipid-linked peptidoglycan precursors from the inner to the outer leaflet of the cytoplasmic membrane.</text>
</comment>
<keyword evidence="5 10" id="KW-0573">Peptidoglycan synthesis</keyword>
<evidence type="ECO:0000256" key="6">
    <source>
        <dbReference type="ARBA" id="ARBA00022989"/>
    </source>
</evidence>
<proteinExistence type="inferred from homology"/>
<keyword evidence="10 11" id="KW-0961">Cell wall biogenesis/degradation</keyword>
<accession>A0A0Q9YT65</accession>
<feature type="transmembrane region" description="Helical" evidence="10">
    <location>
        <begin position="132"/>
        <end position="152"/>
    </location>
</feature>
<reference evidence="13" key="3">
    <citation type="submission" date="2021-06" db="EMBL/GenBank/DDBJ databases">
        <title>Genomic Description and Analysis of Intracellular Bacteria, Candidatus Berkiella cookevillensis and Candidatus Berkiella aquae.</title>
        <authorList>
            <person name="Kidane D.T."/>
            <person name="Mehari Y.T."/>
            <person name="Rice F.C."/>
            <person name="Arivett B.A."/>
            <person name="Farone A.L."/>
            <person name="Berk S.G."/>
            <person name="Farone M.B."/>
        </authorList>
    </citation>
    <scope>NUCLEOTIDE SEQUENCE</scope>
    <source>
        <strain evidence="13">CC99</strain>
    </source>
</reference>
<keyword evidence="6 10" id="KW-1133">Transmembrane helix</keyword>
<dbReference type="PATRIC" id="fig|1590042.3.peg.1156"/>
<dbReference type="GO" id="GO:0008360">
    <property type="term" value="P:regulation of cell shape"/>
    <property type="evidence" value="ECO:0007669"/>
    <property type="project" value="UniProtKB-UniRule"/>
</dbReference>
<dbReference type="EMBL" id="LKHV02000001">
    <property type="protein sequence ID" value="MCS5709493.1"/>
    <property type="molecule type" value="Genomic_DNA"/>
</dbReference>
<dbReference type="CDD" id="cd13123">
    <property type="entry name" value="MATE_MurJ_like"/>
    <property type="match status" value="1"/>
</dbReference>
<comment type="caution">
    <text evidence="12">The sequence shown here is derived from an EMBL/GenBank/DDBJ whole genome shotgun (WGS) entry which is preliminary data.</text>
</comment>
<feature type="transmembrane region" description="Helical" evidence="10">
    <location>
        <begin position="443"/>
        <end position="463"/>
    </location>
</feature>
<keyword evidence="10" id="KW-0997">Cell inner membrane</keyword>
<dbReference type="Pfam" id="PF03023">
    <property type="entry name" value="MurJ"/>
    <property type="match status" value="1"/>
</dbReference>
<dbReference type="PANTHER" id="PTHR47019">
    <property type="entry name" value="LIPID II FLIPPASE MURJ"/>
    <property type="match status" value="1"/>
</dbReference>
<organism evidence="12">
    <name type="scientific">Candidatus Berkiella cookevillensis</name>
    <dbReference type="NCBI Taxonomy" id="437022"/>
    <lineage>
        <taxon>Bacteria</taxon>
        <taxon>Pseudomonadati</taxon>
        <taxon>Pseudomonadota</taxon>
        <taxon>Gammaproteobacteria</taxon>
        <taxon>Candidatus Berkiellales</taxon>
        <taxon>Candidatus Berkiellaceae</taxon>
        <taxon>Candidatus Berkiella</taxon>
    </lineage>
</organism>
<keyword evidence="3 10" id="KW-0812">Transmembrane</keyword>
<keyword evidence="10 11" id="KW-0813">Transport</keyword>
<feature type="transmembrane region" description="Helical" evidence="10">
    <location>
        <begin position="483"/>
        <end position="505"/>
    </location>
</feature>
<evidence type="ECO:0000313" key="13">
    <source>
        <dbReference type="EMBL" id="MCS5709493.1"/>
    </source>
</evidence>
<evidence type="ECO:0000256" key="3">
    <source>
        <dbReference type="ARBA" id="ARBA00022692"/>
    </source>
</evidence>
<dbReference type="PIRSF" id="PIRSF002869">
    <property type="entry name" value="MviN"/>
    <property type="match status" value="1"/>
</dbReference>
<comment type="similarity">
    <text evidence="9 10 11">Belongs to the MurJ/MviN family.</text>
</comment>
<keyword evidence="7 10" id="KW-0472">Membrane</keyword>
<evidence type="ECO:0000256" key="1">
    <source>
        <dbReference type="ARBA" id="ARBA00004651"/>
    </source>
</evidence>
<dbReference type="GO" id="GO:0015648">
    <property type="term" value="F:lipid-linked peptidoglycan transporter activity"/>
    <property type="evidence" value="ECO:0007669"/>
    <property type="project" value="UniProtKB-UniRule"/>
</dbReference>
<evidence type="ECO:0000256" key="5">
    <source>
        <dbReference type="ARBA" id="ARBA00022984"/>
    </source>
</evidence>
<keyword evidence="4 10" id="KW-0133">Cell shape</keyword>
<dbReference type="OrthoDB" id="9816572at2"/>
<keyword evidence="2 10" id="KW-1003">Cell membrane</keyword>
<feature type="transmembrane region" description="Helical" evidence="10">
    <location>
        <begin position="89"/>
        <end position="112"/>
    </location>
</feature>
<evidence type="ECO:0000256" key="4">
    <source>
        <dbReference type="ARBA" id="ARBA00022960"/>
    </source>
</evidence>
<feature type="transmembrane region" description="Helical" evidence="10">
    <location>
        <begin position="351"/>
        <end position="372"/>
    </location>
</feature>
<evidence type="ECO:0000256" key="2">
    <source>
        <dbReference type="ARBA" id="ARBA00022475"/>
    </source>
</evidence>
<evidence type="ECO:0000313" key="12">
    <source>
        <dbReference type="EMBL" id="KRG19144.1"/>
    </source>
</evidence>
<name>A0A0Q9YT65_9GAMM</name>
<evidence type="ECO:0000256" key="9">
    <source>
        <dbReference type="ARBA" id="ARBA00061532"/>
    </source>
</evidence>
<dbReference type="GO" id="GO:0071555">
    <property type="term" value="P:cell wall organization"/>
    <property type="evidence" value="ECO:0007669"/>
    <property type="project" value="UniProtKB-UniRule"/>
</dbReference>
<feature type="transmembrane region" description="Helical" evidence="10">
    <location>
        <begin position="384"/>
        <end position="404"/>
    </location>
</feature>
<dbReference type="NCBIfam" id="TIGR01695">
    <property type="entry name" value="murJ_mviN"/>
    <property type="match status" value="1"/>
</dbReference>
<feature type="transmembrane region" description="Helical" evidence="10">
    <location>
        <begin position="188"/>
        <end position="213"/>
    </location>
</feature>
<evidence type="ECO:0000256" key="7">
    <source>
        <dbReference type="ARBA" id="ARBA00023136"/>
    </source>
</evidence>